<evidence type="ECO:0000313" key="3">
    <source>
        <dbReference type="Proteomes" id="UP000057820"/>
    </source>
</evidence>
<reference evidence="3" key="1">
    <citation type="submission" date="2015-03" db="EMBL/GenBank/DDBJ databases">
        <authorList>
            <consortium name="Pathogen Informatics"/>
        </authorList>
    </citation>
    <scope>NUCLEOTIDE SEQUENCE [LARGE SCALE GENOMIC DNA]</scope>
    <source>
        <strain evidence="3">NCTC11134</strain>
    </source>
</reference>
<keyword evidence="1" id="KW-1133">Transmembrane helix</keyword>
<dbReference type="Proteomes" id="UP000057820">
    <property type="component" value="Chromosome 1"/>
</dbReference>
<sequence length="190" mass="19693">MSGINRPAGTNRTLLGLTGAVLVAAGALLIAAHFGRLAAAGRDEPLVPGTGAPPTWVLVIVIAAGLLAALLCLRWLLAQAFRMPKAQAWEIGTATGAGVTTLDTRTAAAPVADDIGTYPGVRSASAWLTGTGTEPELHLVVTAEPTADIAELRRRILGHAVARLREALEVSAVPVTLELRFDDGRRGLAR</sequence>
<dbReference type="RefSeq" id="WP_060591831.1">
    <property type="nucleotide sequence ID" value="NZ_CP031418.1"/>
</dbReference>
<feature type="transmembrane region" description="Helical" evidence="1">
    <location>
        <begin position="56"/>
        <end position="77"/>
    </location>
</feature>
<accession>A0A0H5NL54</accession>
<evidence type="ECO:0008006" key="4">
    <source>
        <dbReference type="Google" id="ProtNLM"/>
    </source>
</evidence>
<protein>
    <recommendedName>
        <fullName evidence="4">Alkaline shock response membrane anchor protein AmaP</fullName>
    </recommendedName>
</protein>
<evidence type="ECO:0000313" key="2">
    <source>
        <dbReference type="EMBL" id="CRY76248.1"/>
    </source>
</evidence>
<keyword evidence="1" id="KW-0812">Transmembrane</keyword>
<gene>
    <name evidence="2" type="ORF">ERS450000_01755</name>
</gene>
<dbReference type="AlphaFoldDB" id="A0A0H5NL54"/>
<proteinExistence type="predicted"/>
<organism evidence="2 3">
    <name type="scientific">Nocardia farcinica</name>
    <dbReference type="NCBI Taxonomy" id="37329"/>
    <lineage>
        <taxon>Bacteria</taxon>
        <taxon>Bacillati</taxon>
        <taxon>Actinomycetota</taxon>
        <taxon>Actinomycetes</taxon>
        <taxon>Mycobacteriales</taxon>
        <taxon>Nocardiaceae</taxon>
        <taxon>Nocardia</taxon>
    </lineage>
</organism>
<dbReference type="EMBL" id="LN868938">
    <property type="protein sequence ID" value="CRY76248.1"/>
    <property type="molecule type" value="Genomic_DNA"/>
</dbReference>
<evidence type="ECO:0000256" key="1">
    <source>
        <dbReference type="SAM" id="Phobius"/>
    </source>
</evidence>
<keyword evidence="1" id="KW-0472">Membrane</keyword>
<name>A0A0H5NL54_NOCFR</name>
<dbReference type="KEGG" id="nfr:ERS450000_01755"/>